<feature type="region of interest" description="Disordered" evidence="5">
    <location>
        <begin position="89"/>
        <end position="110"/>
    </location>
</feature>
<name>A0A6A6W514_9PEZI</name>
<dbReference type="PROSITE" id="PS50174">
    <property type="entry name" value="G_PATCH"/>
    <property type="match status" value="1"/>
</dbReference>
<feature type="compositionally biased region" description="Basic and acidic residues" evidence="5">
    <location>
        <begin position="394"/>
        <end position="403"/>
    </location>
</feature>
<keyword evidence="3 4" id="KW-0539">Nucleus</keyword>
<sequence length="449" mass="51617">MPSKPAPAKISLTFGTRKSEPFKSKVTSTTGAQRGHTTLDDFDHQDDGTIERTITSFSGGKAIHEKTRGTPEGLRIIALPPEWKEGNWLERKMKRQKGPSSSREQPVDTLRDVDNAEEIRYGLKIAPKKDTETLPDVGQASHEATVKAIHKTDEELALEALLEDTSASNRIISLAVNDREAFQQAYEEAPDMASIADYENTPIEGFGAALLRGMGWKDGESIGRKRDGPVVKPRVLERRPALLGIGAKPEDATGEELGAWGKTDKHRKGRQQTSYVPVLLKHKHTGEDITEQELKARREREKSVHNDDKEHRRAKRRSPSCIMTEFTDKRPERDDYHKSSKRRRGRNTDKDRDRYQYQYDDRTQGQDIDHKHSRSHCESRDRSTSTSRCHRRRRDNDNRDMYRSNKRKCRKDEGSDATTDRYEDCEREYNREAGYGRRDESKRYRGDQP</sequence>
<dbReference type="GO" id="GO:0005681">
    <property type="term" value="C:spliceosomal complex"/>
    <property type="evidence" value="ECO:0007669"/>
    <property type="project" value="UniProtKB-UniRule"/>
</dbReference>
<dbReference type="GO" id="GO:0003676">
    <property type="term" value="F:nucleic acid binding"/>
    <property type="evidence" value="ECO:0007669"/>
    <property type="project" value="InterPro"/>
</dbReference>
<dbReference type="AlphaFoldDB" id="A0A6A6W514"/>
<evidence type="ECO:0000313" key="8">
    <source>
        <dbReference type="Proteomes" id="UP000799437"/>
    </source>
</evidence>
<feature type="compositionally biased region" description="Basic and acidic residues" evidence="5">
    <location>
        <begin position="326"/>
        <end position="338"/>
    </location>
</feature>
<evidence type="ECO:0000256" key="2">
    <source>
        <dbReference type="ARBA" id="ARBA00008576"/>
    </source>
</evidence>
<dbReference type="Pfam" id="PF12656">
    <property type="entry name" value="G-patch_2"/>
    <property type="match status" value="1"/>
</dbReference>
<dbReference type="RefSeq" id="XP_033599720.1">
    <property type="nucleotide sequence ID" value="XM_033744260.1"/>
</dbReference>
<comment type="subcellular location">
    <subcellularLocation>
        <location evidence="1 4">Nucleus</location>
    </subcellularLocation>
</comment>
<proteinExistence type="inferred from homology"/>
<evidence type="ECO:0000256" key="3">
    <source>
        <dbReference type="ARBA" id="ARBA00023242"/>
    </source>
</evidence>
<evidence type="ECO:0000259" key="6">
    <source>
        <dbReference type="PROSITE" id="PS50174"/>
    </source>
</evidence>
<keyword evidence="4" id="KW-0508">mRNA splicing</keyword>
<evidence type="ECO:0000256" key="4">
    <source>
        <dbReference type="RuleBase" id="RU369096"/>
    </source>
</evidence>
<feature type="compositionally biased region" description="Basic and acidic residues" evidence="5">
    <location>
        <begin position="292"/>
        <end position="311"/>
    </location>
</feature>
<keyword evidence="4" id="KW-0507">mRNA processing</keyword>
<evidence type="ECO:0000256" key="5">
    <source>
        <dbReference type="SAM" id="MobiDB-lite"/>
    </source>
</evidence>
<dbReference type="PANTHER" id="PTHR15818">
    <property type="entry name" value="G PATCH AND KOW-CONTAINING"/>
    <property type="match status" value="1"/>
</dbReference>
<evidence type="ECO:0000256" key="1">
    <source>
        <dbReference type="ARBA" id="ARBA00004123"/>
    </source>
</evidence>
<dbReference type="InterPro" id="IPR026822">
    <property type="entry name" value="Spp2/MOS2_G-patch"/>
</dbReference>
<keyword evidence="8" id="KW-1185">Reference proteome</keyword>
<feature type="compositionally biased region" description="Basic and acidic residues" evidence="5">
    <location>
        <begin position="410"/>
        <end position="449"/>
    </location>
</feature>
<gene>
    <name evidence="7" type="ORF">EJ05DRAFT_477477</name>
</gene>
<feature type="domain" description="G-patch" evidence="6">
    <location>
        <begin position="203"/>
        <end position="250"/>
    </location>
</feature>
<dbReference type="GO" id="GO:0000398">
    <property type="term" value="P:mRNA splicing, via spliceosome"/>
    <property type="evidence" value="ECO:0007669"/>
    <property type="project" value="UniProtKB-UniRule"/>
</dbReference>
<protein>
    <recommendedName>
        <fullName evidence="4">Pre-mRNA-splicing factor</fullName>
    </recommendedName>
</protein>
<dbReference type="InterPro" id="IPR045166">
    <property type="entry name" value="Spp2-like"/>
</dbReference>
<dbReference type="EMBL" id="ML996574">
    <property type="protein sequence ID" value="KAF2757269.1"/>
    <property type="molecule type" value="Genomic_DNA"/>
</dbReference>
<organism evidence="7 8">
    <name type="scientific">Pseudovirgaria hyperparasitica</name>
    <dbReference type="NCBI Taxonomy" id="470096"/>
    <lineage>
        <taxon>Eukaryota</taxon>
        <taxon>Fungi</taxon>
        <taxon>Dikarya</taxon>
        <taxon>Ascomycota</taxon>
        <taxon>Pezizomycotina</taxon>
        <taxon>Dothideomycetes</taxon>
        <taxon>Dothideomycetes incertae sedis</taxon>
        <taxon>Acrospermales</taxon>
        <taxon>Acrospermaceae</taxon>
        <taxon>Pseudovirgaria</taxon>
    </lineage>
</organism>
<dbReference type="GeneID" id="54485314"/>
<feature type="compositionally biased region" description="Basic and acidic residues" evidence="5">
    <location>
        <begin position="346"/>
        <end position="383"/>
    </location>
</feature>
<dbReference type="OrthoDB" id="5577072at2759"/>
<feature type="compositionally biased region" description="Basic and acidic residues" evidence="5">
    <location>
        <begin position="37"/>
        <end position="46"/>
    </location>
</feature>
<comment type="similarity">
    <text evidence="2 4">Belongs to the SPP2 family.</text>
</comment>
<feature type="region of interest" description="Disordered" evidence="5">
    <location>
        <begin position="1"/>
        <end position="46"/>
    </location>
</feature>
<dbReference type="PANTHER" id="PTHR15818:SF2">
    <property type="entry name" value="G-PATCH DOMAIN AND KOW MOTIFS-CONTAINING PROTEIN"/>
    <property type="match status" value="1"/>
</dbReference>
<accession>A0A6A6W514</accession>
<evidence type="ECO:0000313" key="7">
    <source>
        <dbReference type="EMBL" id="KAF2757269.1"/>
    </source>
</evidence>
<keyword evidence="4" id="KW-0747">Spliceosome</keyword>
<dbReference type="InterPro" id="IPR000467">
    <property type="entry name" value="G_patch_dom"/>
</dbReference>
<feature type="region of interest" description="Disordered" evidence="5">
    <location>
        <begin position="248"/>
        <end position="449"/>
    </location>
</feature>
<feature type="compositionally biased region" description="Polar residues" evidence="5">
    <location>
        <begin position="25"/>
        <end position="36"/>
    </location>
</feature>
<dbReference type="Proteomes" id="UP000799437">
    <property type="component" value="Unassembled WGS sequence"/>
</dbReference>
<comment type="function">
    <text evidence="4">Involved in spliceosome maturation and the first step of pre-mRNA splicing.</text>
</comment>
<reference evidence="7" key="1">
    <citation type="journal article" date="2020" name="Stud. Mycol.">
        <title>101 Dothideomycetes genomes: a test case for predicting lifestyles and emergence of pathogens.</title>
        <authorList>
            <person name="Haridas S."/>
            <person name="Albert R."/>
            <person name="Binder M."/>
            <person name="Bloem J."/>
            <person name="Labutti K."/>
            <person name="Salamov A."/>
            <person name="Andreopoulos B."/>
            <person name="Baker S."/>
            <person name="Barry K."/>
            <person name="Bills G."/>
            <person name="Bluhm B."/>
            <person name="Cannon C."/>
            <person name="Castanera R."/>
            <person name="Culley D."/>
            <person name="Daum C."/>
            <person name="Ezra D."/>
            <person name="Gonzalez J."/>
            <person name="Henrissat B."/>
            <person name="Kuo A."/>
            <person name="Liang C."/>
            <person name="Lipzen A."/>
            <person name="Lutzoni F."/>
            <person name="Magnuson J."/>
            <person name="Mondo S."/>
            <person name="Nolan M."/>
            <person name="Ohm R."/>
            <person name="Pangilinan J."/>
            <person name="Park H.-J."/>
            <person name="Ramirez L."/>
            <person name="Alfaro M."/>
            <person name="Sun H."/>
            <person name="Tritt A."/>
            <person name="Yoshinaga Y."/>
            <person name="Zwiers L.-H."/>
            <person name="Turgeon B."/>
            <person name="Goodwin S."/>
            <person name="Spatafora J."/>
            <person name="Crous P."/>
            <person name="Grigoriev I."/>
        </authorList>
    </citation>
    <scope>NUCLEOTIDE SEQUENCE</scope>
    <source>
        <strain evidence="7">CBS 121739</strain>
    </source>
</reference>